<dbReference type="EMBL" id="EF506552">
    <property type="protein sequence ID" value="ABS71996.1"/>
    <property type="molecule type" value="mRNA"/>
</dbReference>
<evidence type="ECO:0000313" key="2">
    <source>
        <dbReference type="EMBL" id="ABS71996.1"/>
    </source>
</evidence>
<evidence type="ECO:0000256" key="1">
    <source>
        <dbReference type="SAM" id="Phobius"/>
    </source>
</evidence>
<keyword evidence="1" id="KW-0472">Membrane</keyword>
<feature type="non-terminal residue" evidence="2">
    <location>
        <position position="48"/>
    </location>
</feature>
<sequence length="48" mass="5459">QKRKRPVTMAKFYATAAVLFFLFTLIVARSPLKPLEKDDDTTSKSQSL</sequence>
<feature type="non-terminal residue" evidence="2">
    <location>
        <position position="1"/>
    </location>
</feature>
<keyword evidence="1" id="KW-0812">Transmembrane</keyword>
<name>B2BGW0_OLEEU</name>
<accession>B2BGW0</accession>
<protein>
    <submittedName>
        <fullName evidence="2">Uncharacterized protein</fullName>
    </submittedName>
</protein>
<dbReference type="AlphaFoldDB" id="B2BGW0"/>
<reference evidence="2" key="1">
    <citation type="journal article" date="2010" name="Tree Genet. Genomes">
        <title>Identification of a gene involved in the juvenile-to-adult transition (JAT) in cultivated olive trees.</title>
        <authorList>
            <person name="Fernandez-Ocana A."/>
            <person name="Garcia-Lopez M.C."/>
            <person name="Jimenez-Ruiz J."/>
            <person name="Saniger L."/>
            <person name="Macias D."/>
            <person name="Navarro F."/>
            <person name="Oya R."/>
            <person name="Balaj A."/>
            <person name="da la Rosa R."/>
            <person name="Corpas F.J."/>
            <person name="Barroso J.B."/>
            <person name="Luque F."/>
        </authorList>
    </citation>
    <scope>NUCLEOTIDE SEQUENCE</scope>
</reference>
<keyword evidence="1" id="KW-1133">Transmembrane helix</keyword>
<proteinExistence type="evidence at transcript level"/>
<feature type="transmembrane region" description="Helical" evidence="1">
    <location>
        <begin position="12"/>
        <end position="32"/>
    </location>
</feature>
<organism evidence="2">
    <name type="scientific">Olea europaea</name>
    <name type="common">Common olive</name>
    <dbReference type="NCBI Taxonomy" id="4146"/>
    <lineage>
        <taxon>Eukaryota</taxon>
        <taxon>Viridiplantae</taxon>
        <taxon>Streptophyta</taxon>
        <taxon>Embryophyta</taxon>
        <taxon>Tracheophyta</taxon>
        <taxon>Spermatophyta</taxon>
        <taxon>Magnoliopsida</taxon>
        <taxon>eudicotyledons</taxon>
        <taxon>Gunneridae</taxon>
        <taxon>Pentapetalae</taxon>
        <taxon>asterids</taxon>
        <taxon>lamiids</taxon>
        <taxon>Lamiales</taxon>
        <taxon>Oleaceae</taxon>
        <taxon>Oleeae</taxon>
        <taxon>Olea</taxon>
    </lineage>
</organism>